<dbReference type="SUPFAM" id="SSF55031">
    <property type="entry name" value="Bacterial exopeptidase dimerisation domain"/>
    <property type="match status" value="1"/>
</dbReference>
<evidence type="ECO:0000256" key="4">
    <source>
        <dbReference type="ARBA" id="ARBA00022490"/>
    </source>
</evidence>
<accession>G2E1P9</accession>
<dbReference type="eggNOG" id="COG0624">
    <property type="taxonomic scope" value="Bacteria"/>
</dbReference>
<dbReference type="SUPFAM" id="SSF53187">
    <property type="entry name" value="Zn-dependent exopeptidases"/>
    <property type="match status" value="1"/>
</dbReference>
<evidence type="ECO:0000256" key="6">
    <source>
        <dbReference type="ARBA" id="ARBA00022605"/>
    </source>
</evidence>
<evidence type="ECO:0000256" key="5">
    <source>
        <dbReference type="ARBA" id="ARBA00022571"/>
    </source>
</evidence>
<evidence type="ECO:0000256" key="3">
    <source>
        <dbReference type="ARBA" id="ARBA00005691"/>
    </source>
</evidence>
<dbReference type="InterPro" id="IPR001261">
    <property type="entry name" value="ArgE/DapE_CS"/>
</dbReference>
<comment type="subcellular location">
    <subcellularLocation>
        <location evidence="2">Cytoplasm</location>
    </subcellularLocation>
</comment>
<keyword evidence="13" id="KW-1185">Reference proteome</keyword>
<dbReference type="Pfam" id="PF07687">
    <property type="entry name" value="M20_dimer"/>
    <property type="match status" value="1"/>
</dbReference>
<keyword evidence="8 12" id="KW-0378">Hydrolase</keyword>
<evidence type="ECO:0000256" key="9">
    <source>
        <dbReference type="ARBA" id="ARBA00022833"/>
    </source>
</evidence>
<keyword evidence="9" id="KW-0862">Zinc</keyword>
<name>G2E1P9_9GAMM</name>
<dbReference type="PATRIC" id="fig|765913.3.peg.2252"/>
<dbReference type="AlphaFoldDB" id="G2E1P9"/>
<keyword evidence="7" id="KW-0479">Metal-binding</keyword>
<dbReference type="Gene3D" id="3.40.630.10">
    <property type="entry name" value="Zn peptidases"/>
    <property type="match status" value="1"/>
</dbReference>
<dbReference type="NCBIfam" id="TIGR01892">
    <property type="entry name" value="AcOrn-deacetyl"/>
    <property type="match status" value="1"/>
</dbReference>
<comment type="caution">
    <text evidence="12">The sequence shown here is derived from an EMBL/GenBank/DDBJ whole genome shotgun (WGS) entry which is preliminary data.</text>
</comment>
<dbReference type="PANTHER" id="PTHR43808">
    <property type="entry name" value="ACETYLORNITHINE DEACETYLASE"/>
    <property type="match status" value="1"/>
</dbReference>
<dbReference type="PROSITE" id="PS00759">
    <property type="entry name" value="ARGE_DAPE_CPG2_2"/>
    <property type="match status" value="1"/>
</dbReference>
<evidence type="ECO:0000256" key="8">
    <source>
        <dbReference type="ARBA" id="ARBA00022801"/>
    </source>
</evidence>
<keyword evidence="6" id="KW-0028">Amino-acid biosynthesis</keyword>
<dbReference type="Gene3D" id="3.30.70.360">
    <property type="match status" value="1"/>
</dbReference>
<dbReference type="InterPro" id="IPR011650">
    <property type="entry name" value="Peptidase_M20_dimer"/>
</dbReference>
<protein>
    <submittedName>
        <fullName evidence="12">Acetylornithine deacetylase</fullName>
        <ecNumber evidence="12">3.5.1.16</ecNumber>
    </submittedName>
</protein>
<evidence type="ECO:0000313" key="12">
    <source>
        <dbReference type="EMBL" id="EGV31107.1"/>
    </source>
</evidence>
<dbReference type="InterPro" id="IPR050072">
    <property type="entry name" value="Peptidase_M20A"/>
</dbReference>
<keyword evidence="10" id="KW-0170">Cobalt</keyword>
<dbReference type="NCBIfam" id="NF003474">
    <property type="entry name" value="PRK05111.1"/>
    <property type="match status" value="1"/>
</dbReference>
<dbReference type="EMBL" id="AFWT01000014">
    <property type="protein sequence ID" value="EGV31107.1"/>
    <property type="molecule type" value="Genomic_DNA"/>
</dbReference>
<evidence type="ECO:0000256" key="10">
    <source>
        <dbReference type="ARBA" id="ARBA00023285"/>
    </source>
</evidence>
<evidence type="ECO:0000259" key="11">
    <source>
        <dbReference type="Pfam" id="PF07687"/>
    </source>
</evidence>
<dbReference type="GO" id="GO:0046872">
    <property type="term" value="F:metal ion binding"/>
    <property type="evidence" value="ECO:0007669"/>
    <property type="project" value="UniProtKB-KW"/>
</dbReference>
<dbReference type="FunFam" id="3.30.70.360:FF:000003">
    <property type="entry name" value="Acetylornithine deacetylase"/>
    <property type="match status" value="1"/>
</dbReference>
<evidence type="ECO:0000256" key="7">
    <source>
        <dbReference type="ARBA" id="ARBA00022723"/>
    </source>
</evidence>
<keyword evidence="5" id="KW-0055">Arginine biosynthesis</keyword>
<dbReference type="EC" id="3.5.1.16" evidence="12"/>
<sequence length="406" mass="43773">MRACSVAHQTHCPFAETQTAMTTEAPTLTRMLAELVGTLSVSSVTPDFDHSNRPLIDLLAGWLESAGFRVEILPIPGHPDKFNLLGTMGTGPGGLVLSGHTDTVPFDAPLWTHDPLKLTEADGRYYGLGITDMKSFFALALEAARGLAAHDLDRPLMILATADEESAMNGARALADAGRPLGRYAVIGEPTGLRPVRLHKGVMGEAVRLIGRSGHASDPSLGNNALEGMHEVLGAVLTWRDALQREHHHPAFKVPYPTINLGHIHGGDNPNRICGECELHLDLRVLPGLDPADLRAELKQRVAQVGEQRGLQWSVAPLFEAIPPAETPADSTIVRVCEELTGHAAESVSFGTEAPFLNQLGMETLVLGPGDIAQAHQPDEYLSLERIDPMLGILRSLIQRLCLRPN</sequence>
<dbReference type="Pfam" id="PF01546">
    <property type="entry name" value="Peptidase_M20"/>
    <property type="match status" value="1"/>
</dbReference>
<dbReference type="InterPro" id="IPR010169">
    <property type="entry name" value="AcOrn-deacetyl"/>
</dbReference>
<evidence type="ECO:0000256" key="2">
    <source>
        <dbReference type="ARBA" id="ARBA00004496"/>
    </source>
</evidence>
<dbReference type="CDD" id="cd03894">
    <property type="entry name" value="M20_ArgE"/>
    <property type="match status" value="1"/>
</dbReference>
<evidence type="ECO:0000313" key="13">
    <source>
        <dbReference type="Proteomes" id="UP000004200"/>
    </source>
</evidence>
<proteinExistence type="inferred from homology"/>
<dbReference type="Proteomes" id="UP000004200">
    <property type="component" value="Unassembled WGS sequence"/>
</dbReference>
<evidence type="ECO:0000256" key="1">
    <source>
        <dbReference type="ARBA" id="ARBA00001947"/>
    </source>
</evidence>
<keyword evidence="4" id="KW-0963">Cytoplasm</keyword>
<comment type="cofactor">
    <cofactor evidence="1">
        <name>Zn(2+)</name>
        <dbReference type="ChEBI" id="CHEBI:29105"/>
    </cofactor>
</comment>
<dbReference type="PANTHER" id="PTHR43808:SF1">
    <property type="entry name" value="ACETYLORNITHINE DEACETYLASE"/>
    <property type="match status" value="1"/>
</dbReference>
<organism evidence="12 13">
    <name type="scientific">Thiorhodococcus drewsii AZ1</name>
    <dbReference type="NCBI Taxonomy" id="765913"/>
    <lineage>
        <taxon>Bacteria</taxon>
        <taxon>Pseudomonadati</taxon>
        <taxon>Pseudomonadota</taxon>
        <taxon>Gammaproteobacteria</taxon>
        <taxon>Chromatiales</taxon>
        <taxon>Chromatiaceae</taxon>
        <taxon>Thiorhodococcus</taxon>
    </lineage>
</organism>
<dbReference type="GO" id="GO:0008777">
    <property type="term" value="F:acetylornithine deacetylase activity"/>
    <property type="evidence" value="ECO:0007669"/>
    <property type="project" value="UniProtKB-EC"/>
</dbReference>
<dbReference type="InterPro" id="IPR002933">
    <property type="entry name" value="Peptidase_M20"/>
</dbReference>
<comment type="similarity">
    <text evidence="3">Belongs to the peptidase M20A family. ArgE subfamily.</text>
</comment>
<dbReference type="InterPro" id="IPR036264">
    <property type="entry name" value="Bact_exopeptidase_dim_dom"/>
</dbReference>
<dbReference type="STRING" id="765913.ThidrDRAFT_2212"/>
<dbReference type="HAMAP" id="MF_01108">
    <property type="entry name" value="ArgE"/>
    <property type="match status" value="1"/>
</dbReference>
<reference evidence="12 13" key="1">
    <citation type="submission" date="2011-06" db="EMBL/GenBank/DDBJ databases">
        <title>The draft genome of Thiorhodococcus drewsii AZ1.</title>
        <authorList>
            <consortium name="US DOE Joint Genome Institute (JGI-PGF)"/>
            <person name="Lucas S."/>
            <person name="Han J."/>
            <person name="Lapidus A."/>
            <person name="Cheng J.-F."/>
            <person name="Goodwin L."/>
            <person name="Pitluck S."/>
            <person name="Peters L."/>
            <person name="Land M.L."/>
            <person name="Hauser L."/>
            <person name="Vogl K."/>
            <person name="Liu Z."/>
            <person name="Imhoff J."/>
            <person name="Thiel V."/>
            <person name="Frigaard N.-U."/>
            <person name="Bryant D.A."/>
            <person name="Woyke T.J."/>
        </authorList>
    </citation>
    <scope>NUCLEOTIDE SEQUENCE [LARGE SCALE GENOMIC DNA]</scope>
    <source>
        <strain evidence="12 13">AZ1</strain>
    </source>
</reference>
<dbReference type="GO" id="GO:0006526">
    <property type="term" value="P:L-arginine biosynthetic process"/>
    <property type="evidence" value="ECO:0007669"/>
    <property type="project" value="UniProtKB-KW"/>
</dbReference>
<feature type="domain" description="Peptidase M20 dimerisation" evidence="11">
    <location>
        <begin position="199"/>
        <end position="307"/>
    </location>
</feature>
<gene>
    <name evidence="12" type="ORF">ThidrDRAFT_2212</name>
</gene>
<dbReference type="GO" id="GO:0005737">
    <property type="term" value="C:cytoplasm"/>
    <property type="evidence" value="ECO:0007669"/>
    <property type="project" value="UniProtKB-SubCell"/>
</dbReference>